<keyword evidence="3" id="KW-1185">Reference proteome</keyword>
<dbReference type="AlphaFoldDB" id="A0A9P7F1T4"/>
<dbReference type="GO" id="GO:0005525">
    <property type="term" value="F:GTP binding"/>
    <property type="evidence" value="ECO:0007669"/>
    <property type="project" value="InterPro"/>
</dbReference>
<dbReference type="Proteomes" id="UP000823399">
    <property type="component" value="Unassembled WGS sequence"/>
</dbReference>
<organism evidence="2 3">
    <name type="scientific">Suillus discolor</name>
    <dbReference type="NCBI Taxonomy" id="1912936"/>
    <lineage>
        <taxon>Eukaryota</taxon>
        <taxon>Fungi</taxon>
        <taxon>Dikarya</taxon>
        <taxon>Basidiomycota</taxon>
        <taxon>Agaricomycotina</taxon>
        <taxon>Agaricomycetes</taxon>
        <taxon>Agaricomycetidae</taxon>
        <taxon>Boletales</taxon>
        <taxon>Suillineae</taxon>
        <taxon>Suillaceae</taxon>
        <taxon>Suillus</taxon>
    </lineage>
</organism>
<dbReference type="EMBL" id="JABBWM010000044">
    <property type="protein sequence ID" value="KAG2103477.1"/>
    <property type="molecule type" value="Genomic_DNA"/>
</dbReference>
<dbReference type="Gene3D" id="3.40.50.300">
    <property type="entry name" value="P-loop containing nucleotide triphosphate hydrolases"/>
    <property type="match status" value="1"/>
</dbReference>
<dbReference type="InterPro" id="IPR006073">
    <property type="entry name" value="GTP-bd"/>
</dbReference>
<evidence type="ECO:0000313" key="3">
    <source>
        <dbReference type="Proteomes" id="UP000823399"/>
    </source>
</evidence>
<dbReference type="Pfam" id="PF01926">
    <property type="entry name" value="MMR_HSR1"/>
    <property type="match status" value="1"/>
</dbReference>
<reference evidence="2" key="1">
    <citation type="journal article" date="2020" name="New Phytol.">
        <title>Comparative genomics reveals dynamic genome evolution in host specialist ectomycorrhizal fungi.</title>
        <authorList>
            <person name="Lofgren L.A."/>
            <person name="Nguyen N.H."/>
            <person name="Vilgalys R."/>
            <person name="Ruytinx J."/>
            <person name="Liao H.L."/>
            <person name="Branco S."/>
            <person name="Kuo A."/>
            <person name="LaButti K."/>
            <person name="Lipzen A."/>
            <person name="Andreopoulos W."/>
            <person name="Pangilinan J."/>
            <person name="Riley R."/>
            <person name="Hundley H."/>
            <person name="Na H."/>
            <person name="Barry K."/>
            <person name="Grigoriev I.V."/>
            <person name="Stajich J.E."/>
            <person name="Kennedy P.G."/>
        </authorList>
    </citation>
    <scope>NUCLEOTIDE SEQUENCE</scope>
    <source>
        <strain evidence="2">FC423</strain>
    </source>
</reference>
<dbReference type="RefSeq" id="XP_041290571.1">
    <property type="nucleotide sequence ID" value="XM_041444167.1"/>
</dbReference>
<dbReference type="OrthoDB" id="59699at2759"/>
<evidence type="ECO:0000259" key="1">
    <source>
        <dbReference type="Pfam" id="PF01926"/>
    </source>
</evidence>
<name>A0A9P7F1T4_9AGAM</name>
<gene>
    <name evidence="2" type="ORF">F5147DRAFT_838573</name>
</gene>
<accession>A0A9P7F1T4</accession>
<dbReference type="SUPFAM" id="SSF52540">
    <property type="entry name" value="P-loop containing nucleoside triphosphate hydrolases"/>
    <property type="match status" value="1"/>
</dbReference>
<dbReference type="InterPro" id="IPR027417">
    <property type="entry name" value="P-loop_NTPase"/>
</dbReference>
<comment type="caution">
    <text evidence="2">The sequence shown here is derived from an EMBL/GenBank/DDBJ whole genome shotgun (WGS) entry which is preliminary data.</text>
</comment>
<sequence>MATIEAQDLRRMIRRFRVLIMGRANAGKTTILQKVCNTIDQPEIYDTNGKKIDAAIVKSSIKRGNHDITNEMVFKSNPGFVFYDSCGFEAGSEEEFENMKKFISERAHATELEDWIHAIWYCIPMDDPSRTFQRSEEKFFRECDTGHVPVVAVFTKFEALRPFAYGEIKKQLKGVSAEERSKRIAERVEELFTKTGILNQLRNPENLARPKSYVRLQNMNQQNTNCDTLLESTTFALDDEELRSCLVSTQKSNLELCIKCAIATLVDRAHKKFDYEHYQHDIAKWFPHLKAKIRRDDIIRVLQPLTMKGSLFTSTANRIIQTGIATIIVLEYSAFLPYKSKGSELVESAVESAVDYYLKSPMVVTVEKVAKEICRQDHHGEELGKKILEFILGNRLSKNLTDKK</sequence>
<evidence type="ECO:0000313" key="2">
    <source>
        <dbReference type="EMBL" id="KAG2103477.1"/>
    </source>
</evidence>
<dbReference type="GeneID" id="64706426"/>
<feature type="domain" description="G" evidence="1">
    <location>
        <begin position="17"/>
        <end position="123"/>
    </location>
</feature>
<protein>
    <recommendedName>
        <fullName evidence="1">G domain-containing protein</fullName>
    </recommendedName>
</protein>
<proteinExistence type="predicted"/>